<dbReference type="RefSeq" id="WP_237486957.1">
    <property type="nucleotide sequence ID" value="NZ_CAKLCM010000003.1"/>
</dbReference>
<protein>
    <submittedName>
        <fullName evidence="2">Virulence factors putative positive transcription regulator BvgA</fullName>
    </submittedName>
</protein>
<dbReference type="PANTHER" id="PTHR45566">
    <property type="entry name" value="HTH-TYPE TRANSCRIPTIONAL REGULATOR YHJB-RELATED"/>
    <property type="match status" value="1"/>
</dbReference>
<dbReference type="SMART" id="SM00421">
    <property type="entry name" value="HTH_LUXR"/>
    <property type="match status" value="1"/>
</dbReference>
<comment type="caution">
    <text evidence="2">The sequence shown here is derived from an EMBL/GenBank/DDBJ whole genome shotgun (WGS) entry which is preliminary data.</text>
</comment>
<reference evidence="2" key="1">
    <citation type="submission" date="2021-12" db="EMBL/GenBank/DDBJ databases">
        <authorList>
            <person name="Rodrigo-Torres L."/>
            <person name="Arahal R. D."/>
            <person name="Lucena T."/>
        </authorList>
    </citation>
    <scope>NUCLEOTIDE SEQUENCE</scope>
    <source>
        <strain evidence="2">CECT 8226</strain>
    </source>
</reference>
<dbReference type="InterPro" id="IPR051015">
    <property type="entry name" value="EvgA-like"/>
</dbReference>
<sequence length="197" mass="22818">MNASKKDNEFSYRTIVITNNELFYCGIRYLLEKLSNIRGVDYVNASKLDTAEISKSDFIILDWDSSKHPINELRKCVALSKRVLVFSQQSYAFIGTLCIKYKAAGYMCKHNTMIQINKVVNQLLQGGCHFEVTQTKLSLLSKMEYLVAESICEGLTNREIANKLNISDKTVSTYKMRIYNKLQIKSNNLLYEYIKWY</sequence>
<accession>A0ABN8DLR6</accession>
<dbReference type="PROSITE" id="PS50043">
    <property type="entry name" value="HTH_LUXR_2"/>
    <property type="match status" value="1"/>
</dbReference>
<evidence type="ECO:0000259" key="1">
    <source>
        <dbReference type="PROSITE" id="PS50043"/>
    </source>
</evidence>
<dbReference type="PROSITE" id="PS00622">
    <property type="entry name" value="HTH_LUXR_1"/>
    <property type="match status" value="1"/>
</dbReference>
<dbReference type="EMBL" id="CAKLCM010000003">
    <property type="protein sequence ID" value="CAH0530400.1"/>
    <property type="molecule type" value="Genomic_DNA"/>
</dbReference>
<gene>
    <name evidence="2" type="primary">bvgA_2</name>
    <name evidence="2" type="ORF">VHP8226_04043</name>
</gene>
<feature type="domain" description="HTH luxR-type" evidence="1">
    <location>
        <begin position="133"/>
        <end position="197"/>
    </location>
</feature>
<organism evidence="2 3">
    <name type="scientific">Vibrio hippocampi</name>
    <dbReference type="NCBI Taxonomy" id="654686"/>
    <lineage>
        <taxon>Bacteria</taxon>
        <taxon>Pseudomonadati</taxon>
        <taxon>Pseudomonadota</taxon>
        <taxon>Gammaproteobacteria</taxon>
        <taxon>Vibrionales</taxon>
        <taxon>Vibrionaceae</taxon>
        <taxon>Vibrio</taxon>
    </lineage>
</organism>
<dbReference type="Pfam" id="PF00196">
    <property type="entry name" value="GerE"/>
    <property type="match status" value="1"/>
</dbReference>
<dbReference type="InterPro" id="IPR016032">
    <property type="entry name" value="Sig_transdc_resp-reg_C-effctor"/>
</dbReference>
<dbReference type="CDD" id="cd06170">
    <property type="entry name" value="LuxR_C_like"/>
    <property type="match status" value="1"/>
</dbReference>
<dbReference type="Gene3D" id="3.40.50.2300">
    <property type="match status" value="1"/>
</dbReference>
<evidence type="ECO:0000313" key="3">
    <source>
        <dbReference type="Proteomes" id="UP000838160"/>
    </source>
</evidence>
<evidence type="ECO:0000313" key="2">
    <source>
        <dbReference type="EMBL" id="CAH0530400.1"/>
    </source>
</evidence>
<dbReference type="PRINTS" id="PR00038">
    <property type="entry name" value="HTHLUXR"/>
</dbReference>
<dbReference type="SUPFAM" id="SSF46894">
    <property type="entry name" value="C-terminal effector domain of the bipartite response regulators"/>
    <property type="match status" value="1"/>
</dbReference>
<keyword evidence="3" id="KW-1185">Reference proteome</keyword>
<dbReference type="Proteomes" id="UP000838160">
    <property type="component" value="Unassembled WGS sequence"/>
</dbReference>
<name>A0ABN8DLR6_9VIBR</name>
<dbReference type="PANTHER" id="PTHR45566:SF1">
    <property type="entry name" value="HTH-TYPE TRANSCRIPTIONAL REGULATOR YHJB-RELATED"/>
    <property type="match status" value="1"/>
</dbReference>
<proteinExistence type="predicted"/>
<dbReference type="InterPro" id="IPR000792">
    <property type="entry name" value="Tscrpt_reg_LuxR_C"/>
</dbReference>